<dbReference type="OrthoDB" id="432528at2759"/>
<comment type="caution">
    <text evidence="3">The sequence shown here is derived from an EMBL/GenBank/DDBJ whole genome shotgun (WGS) entry which is preliminary data.</text>
</comment>
<reference evidence="3" key="1">
    <citation type="submission" date="2022-08" db="EMBL/GenBank/DDBJ databases">
        <authorList>
            <person name="Kallberg Y."/>
            <person name="Tangrot J."/>
            <person name="Rosling A."/>
        </authorList>
    </citation>
    <scope>NUCLEOTIDE SEQUENCE</scope>
    <source>
        <strain evidence="3">Wild A</strain>
    </source>
</reference>
<dbReference type="EMBL" id="CAMKVN010001166">
    <property type="protein sequence ID" value="CAI2174134.1"/>
    <property type="molecule type" value="Genomic_DNA"/>
</dbReference>
<name>A0A9W4WN90_9GLOM</name>
<evidence type="ECO:0000313" key="4">
    <source>
        <dbReference type="Proteomes" id="UP001153678"/>
    </source>
</evidence>
<keyword evidence="1" id="KW-0880">Kelch repeat</keyword>
<evidence type="ECO:0000313" key="3">
    <source>
        <dbReference type="EMBL" id="CAI2174134.1"/>
    </source>
</evidence>
<accession>A0A9W4WN90</accession>
<dbReference type="PANTHER" id="PTHR46093:SF18">
    <property type="entry name" value="FIBRONECTIN TYPE-III DOMAIN-CONTAINING PROTEIN"/>
    <property type="match status" value="1"/>
</dbReference>
<dbReference type="PANTHER" id="PTHR46093">
    <property type="entry name" value="ACYL-COA-BINDING DOMAIN-CONTAINING PROTEIN 5"/>
    <property type="match status" value="1"/>
</dbReference>
<dbReference type="Gene3D" id="2.120.10.80">
    <property type="entry name" value="Kelch-type beta propeller"/>
    <property type="match status" value="2"/>
</dbReference>
<protein>
    <submittedName>
        <fullName evidence="3">16955_t:CDS:1</fullName>
    </submittedName>
</protein>
<dbReference type="Pfam" id="PF24681">
    <property type="entry name" value="Kelch_KLHDC2_KLHL20_DRC7"/>
    <property type="match status" value="1"/>
</dbReference>
<evidence type="ECO:0000256" key="2">
    <source>
        <dbReference type="ARBA" id="ARBA00022737"/>
    </source>
</evidence>
<dbReference type="AlphaFoldDB" id="A0A9W4WN90"/>
<sequence>MGEYGKLEFYVTAIVLAEQLIYLFGGLSLNATNQVVIAPSVHALNLNSLSWNIPNIEGIPPNRRRNIRSVFDNVGNMYIFGGLTGPYFDLPKSMTIDEMVILNPVKLSWIINAIKSRHLYSATLLTNGIIIYIGGFEVEIADIKQIILYDTNSLTWSERIATTSSLIENRSGHTAVLAIDIFSNINQIALARSLTDQQGYRVVGNNLCIEQIALEGTVAN</sequence>
<evidence type="ECO:0000256" key="1">
    <source>
        <dbReference type="ARBA" id="ARBA00022441"/>
    </source>
</evidence>
<keyword evidence="4" id="KW-1185">Reference proteome</keyword>
<keyword evidence="2" id="KW-0677">Repeat</keyword>
<dbReference type="Proteomes" id="UP001153678">
    <property type="component" value="Unassembled WGS sequence"/>
</dbReference>
<proteinExistence type="predicted"/>
<organism evidence="3 4">
    <name type="scientific">Funneliformis geosporum</name>
    <dbReference type="NCBI Taxonomy" id="1117311"/>
    <lineage>
        <taxon>Eukaryota</taxon>
        <taxon>Fungi</taxon>
        <taxon>Fungi incertae sedis</taxon>
        <taxon>Mucoromycota</taxon>
        <taxon>Glomeromycotina</taxon>
        <taxon>Glomeromycetes</taxon>
        <taxon>Glomerales</taxon>
        <taxon>Glomeraceae</taxon>
        <taxon>Funneliformis</taxon>
    </lineage>
</organism>
<dbReference type="SUPFAM" id="SSF117281">
    <property type="entry name" value="Kelch motif"/>
    <property type="match status" value="1"/>
</dbReference>
<gene>
    <name evidence="3" type="ORF">FWILDA_LOCUS6439</name>
</gene>
<dbReference type="InterPro" id="IPR015915">
    <property type="entry name" value="Kelch-typ_b-propeller"/>
</dbReference>